<dbReference type="InterPro" id="IPR011013">
    <property type="entry name" value="Gal_mutarotase_sf_dom"/>
</dbReference>
<dbReference type="GO" id="GO:0030246">
    <property type="term" value="F:carbohydrate binding"/>
    <property type="evidence" value="ECO:0007669"/>
    <property type="project" value="InterPro"/>
</dbReference>
<dbReference type="Pfam" id="PF01263">
    <property type="entry name" value="Aldose_epim"/>
    <property type="match status" value="1"/>
</dbReference>
<proteinExistence type="predicted"/>
<dbReference type="SUPFAM" id="SSF74650">
    <property type="entry name" value="Galactose mutarotase-like"/>
    <property type="match status" value="1"/>
</dbReference>
<evidence type="ECO:0000256" key="1">
    <source>
        <dbReference type="ARBA" id="ARBA00001913"/>
    </source>
</evidence>
<dbReference type="GO" id="GO:0005975">
    <property type="term" value="P:carbohydrate metabolic process"/>
    <property type="evidence" value="ECO:0007669"/>
    <property type="project" value="InterPro"/>
</dbReference>
<dbReference type="InterPro" id="IPR014718">
    <property type="entry name" value="GH-type_carb-bd"/>
</dbReference>
<dbReference type="CDD" id="cd09024">
    <property type="entry name" value="Aldose_epim_lacX"/>
    <property type="match status" value="1"/>
</dbReference>
<evidence type="ECO:0000313" key="5">
    <source>
        <dbReference type="Proteomes" id="UP000823636"/>
    </source>
</evidence>
<evidence type="ECO:0000256" key="2">
    <source>
        <dbReference type="ARBA" id="ARBA00011245"/>
    </source>
</evidence>
<evidence type="ECO:0000256" key="3">
    <source>
        <dbReference type="ARBA" id="ARBA00022837"/>
    </source>
</evidence>
<organism evidence="4 5">
    <name type="scientific">Candidatus Caccoplasma merdipullorum</name>
    <dbReference type="NCBI Taxonomy" id="2840718"/>
    <lineage>
        <taxon>Bacteria</taxon>
        <taxon>Pseudomonadati</taxon>
        <taxon>Bacteroidota</taxon>
        <taxon>Bacteroidia</taxon>
        <taxon>Bacteroidales</taxon>
        <taxon>Bacteroidaceae</taxon>
        <taxon>Bacteroidaceae incertae sedis</taxon>
        <taxon>Candidatus Caccoplasma</taxon>
    </lineage>
</organism>
<comment type="cofactor">
    <cofactor evidence="1">
        <name>Ca(2+)</name>
        <dbReference type="ChEBI" id="CHEBI:29108"/>
    </cofactor>
</comment>
<dbReference type="InterPro" id="IPR008183">
    <property type="entry name" value="Aldose_1/G6P_1-epimerase"/>
</dbReference>
<accession>A0A9D9E267</accession>
<dbReference type="Proteomes" id="UP000823636">
    <property type="component" value="Unassembled WGS sequence"/>
</dbReference>
<comment type="subunit">
    <text evidence="2">Monomer.</text>
</comment>
<dbReference type="AlphaFoldDB" id="A0A9D9E267"/>
<reference evidence="4" key="2">
    <citation type="journal article" date="2021" name="PeerJ">
        <title>Extensive microbial diversity within the chicken gut microbiome revealed by metagenomics and culture.</title>
        <authorList>
            <person name="Gilroy R."/>
            <person name="Ravi A."/>
            <person name="Getino M."/>
            <person name="Pursley I."/>
            <person name="Horton D.L."/>
            <person name="Alikhan N.F."/>
            <person name="Baker D."/>
            <person name="Gharbi K."/>
            <person name="Hall N."/>
            <person name="Watson M."/>
            <person name="Adriaenssens E.M."/>
            <person name="Foster-Nyarko E."/>
            <person name="Jarju S."/>
            <person name="Secka A."/>
            <person name="Antonio M."/>
            <person name="Oren A."/>
            <person name="Chaudhuri R.R."/>
            <person name="La Ragione R."/>
            <person name="Hildebrand F."/>
            <person name="Pallen M.J."/>
        </authorList>
    </citation>
    <scope>NUCLEOTIDE SEQUENCE</scope>
    <source>
        <strain evidence="4">G3-4614</strain>
    </source>
</reference>
<dbReference type="PANTHER" id="PTHR11122:SF13">
    <property type="entry name" value="GLUCOSE-6-PHOSPHATE 1-EPIMERASE"/>
    <property type="match status" value="1"/>
</dbReference>
<sequence>MEKISNQKLEIGVKEHGAELCSIIRKSDGREYMWQASPEYWKRHSPVLFPIVGSLWNKEMRQDGKTYTMGQHGFARDMDFELIEKSADTLRYRLTSSEETKRLYPYDFILEIGYKLADNKVTVEWKVKNPSEQEIHFQIGAHPAFNYMNYNPEAETIGYFKFDKEDDTYTLSLVGEKGCLKEERAQLATDKGILPINRHSFDNDAIILENDQVHSVTLLDADKKAYLTLRYEAPVIGLWSPARDGYAPFVCIEPWYGRCDRENYTGEYSQKDWMQHLAPGKEFDVKYSIEIL</sequence>
<dbReference type="EMBL" id="JADIMW010000035">
    <property type="protein sequence ID" value="MBO8437966.1"/>
    <property type="molecule type" value="Genomic_DNA"/>
</dbReference>
<reference evidence="4" key="1">
    <citation type="submission" date="2020-10" db="EMBL/GenBank/DDBJ databases">
        <authorList>
            <person name="Gilroy R."/>
        </authorList>
    </citation>
    <scope>NUCLEOTIDE SEQUENCE</scope>
    <source>
        <strain evidence="4">G3-4614</strain>
    </source>
</reference>
<evidence type="ECO:0000313" key="4">
    <source>
        <dbReference type="EMBL" id="MBO8437966.1"/>
    </source>
</evidence>
<dbReference type="InterPro" id="IPR037481">
    <property type="entry name" value="LacX"/>
</dbReference>
<dbReference type="Gene3D" id="2.70.98.10">
    <property type="match status" value="1"/>
</dbReference>
<name>A0A9D9E267_9BACT</name>
<dbReference type="GO" id="GO:0016853">
    <property type="term" value="F:isomerase activity"/>
    <property type="evidence" value="ECO:0007669"/>
    <property type="project" value="InterPro"/>
</dbReference>
<keyword evidence="3" id="KW-0106">Calcium</keyword>
<gene>
    <name evidence="4" type="ORF">IAC54_03585</name>
</gene>
<comment type="caution">
    <text evidence="4">The sequence shown here is derived from an EMBL/GenBank/DDBJ whole genome shotgun (WGS) entry which is preliminary data.</text>
</comment>
<protein>
    <submittedName>
        <fullName evidence="4">Aldose 1-epimerase family protein</fullName>
    </submittedName>
</protein>
<dbReference type="PANTHER" id="PTHR11122">
    <property type="entry name" value="APOSPORY-ASSOCIATED PROTEIN C-RELATED"/>
    <property type="match status" value="1"/>
</dbReference>